<evidence type="ECO:0000313" key="14">
    <source>
        <dbReference type="Proteomes" id="UP000182258"/>
    </source>
</evidence>
<dbReference type="AlphaFoldDB" id="A0A0F5Q1Z1"/>
<comment type="subcellular location">
    <subcellularLocation>
        <location evidence="7">Cytoplasm</location>
    </subcellularLocation>
</comment>
<proteinExistence type="inferred from homology"/>
<keyword evidence="12" id="KW-0489">Methyltransferase</keyword>
<accession>A0A0F5Q1Z1</accession>
<dbReference type="STRING" id="728005.SAMN04488059_1399"/>
<dbReference type="EMBL" id="LAPV01000061">
    <property type="protein sequence ID" value="KKC34074.1"/>
    <property type="molecule type" value="Genomic_DNA"/>
</dbReference>
<dbReference type="GO" id="GO:0003864">
    <property type="term" value="F:3-methyl-2-oxobutanoate hydroxymethyltransferase activity"/>
    <property type="evidence" value="ECO:0007669"/>
    <property type="project" value="UniProtKB-UniRule"/>
</dbReference>
<keyword evidence="13" id="KW-1185">Reference proteome</keyword>
<evidence type="ECO:0000256" key="5">
    <source>
        <dbReference type="ARBA" id="ARBA00022679"/>
    </source>
</evidence>
<dbReference type="EMBL" id="FOMB01000039">
    <property type="protein sequence ID" value="SFD31084.1"/>
    <property type="molecule type" value="Genomic_DNA"/>
</dbReference>
<dbReference type="Pfam" id="PF02548">
    <property type="entry name" value="Pantoate_transf"/>
    <property type="match status" value="1"/>
</dbReference>
<feature type="binding site" evidence="7 9">
    <location>
        <position position="119"/>
    </location>
    <ligand>
        <name>3-methyl-2-oxobutanoate</name>
        <dbReference type="ChEBI" id="CHEBI:11851"/>
    </ligand>
</feature>
<evidence type="ECO:0000256" key="8">
    <source>
        <dbReference type="PIRSR" id="PIRSR000388-1"/>
    </source>
</evidence>
<feature type="binding site" evidence="7 10">
    <location>
        <position position="90"/>
    </location>
    <ligand>
        <name>Mg(2+)</name>
        <dbReference type="ChEBI" id="CHEBI:18420"/>
    </ligand>
</feature>
<evidence type="ECO:0000313" key="13">
    <source>
        <dbReference type="Proteomes" id="UP000033519"/>
    </source>
</evidence>
<dbReference type="NCBIfam" id="TIGR00222">
    <property type="entry name" value="panB"/>
    <property type="match status" value="1"/>
</dbReference>
<dbReference type="HAMAP" id="MF_00156">
    <property type="entry name" value="PanB"/>
    <property type="match status" value="1"/>
</dbReference>
<evidence type="ECO:0000256" key="3">
    <source>
        <dbReference type="ARBA" id="ARBA00011424"/>
    </source>
</evidence>
<evidence type="ECO:0000256" key="2">
    <source>
        <dbReference type="ARBA" id="ARBA00008676"/>
    </source>
</evidence>
<comment type="similarity">
    <text evidence="2 7">Belongs to the PanB family.</text>
</comment>
<keyword evidence="7 10" id="KW-0479">Metal-binding</keyword>
<reference evidence="12 14" key="2">
    <citation type="submission" date="2016-10" db="EMBL/GenBank/DDBJ databases">
        <authorList>
            <person name="de Groot N.N."/>
        </authorList>
    </citation>
    <scope>NUCLEOTIDE SEQUENCE [LARGE SCALE GENOMIC DNA]</scope>
    <source>
        <strain evidence="12 14">CGMCC 1.10210</strain>
    </source>
</reference>
<dbReference type="GO" id="GO:0008168">
    <property type="term" value="F:methyltransferase activity"/>
    <property type="evidence" value="ECO:0007669"/>
    <property type="project" value="UniProtKB-KW"/>
</dbReference>
<gene>
    <name evidence="7" type="primary">panB</name>
    <name evidence="12" type="ORF">SAMN04488059_1399</name>
    <name evidence="11" type="ORF">WH91_05010</name>
</gene>
<dbReference type="RefSeq" id="WP_046169915.1">
    <property type="nucleotide sequence ID" value="NZ_FOMB01000039.1"/>
</dbReference>
<reference evidence="11 13" key="1">
    <citation type="submission" date="2015-03" db="EMBL/GenBank/DDBJ databases">
        <authorList>
            <person name="Lepp D."/>
            <person name="Hassan Y.I."/>
            <person name="Li X.-Z."/>
            <person name="Zhou T."/>
        </authorList>
    </citation>
    <scope>NUCLEOTIDE SEQUENCE [LARGE SCALE GENOMIC DNA]</scope>
    <source>
        <strain evidence="11 13">Cr7-05</strain>
    </source>
</reference>
<dbReference type="PANTHER" id="PTHR20881:SF0">
    <property type="entry name" value="3-METHYL-2-OXOBUTANOATE HYDROXYMETHYLTRANSFERASE"/>
    <property type="match status" value="1"/>
</dbReference>
<keyword evidence="4 7" id="KW-0566">Pantothenate biosynthesis</keyword>
<dbReference type="PANTHER" id="PTHR20881">
    <property type="entry name" value="3-METHYL-2-OXOBUTANOATE HYDROXYMETHYLTRANSFERASE"/>
    <property type="match status" value="1"/>
</dbReference>
<dbReference type="NCBIfam" id="NF001452">
    <property type="entry name" value="PRK00311.1"/>
    <property type="match status" value="1"/>
</dbReference>
<dbReference type="FunFam" id="3.20.20.60:FF:000003">
    <property type="entry name" value="3-methyl-2-oxobutanoate hydroxymethyltransferase"/>
    <property type="match status" value="1"/>
</dbReference>
<dbReference type="UniPathway" id="UPA00028">
    <property type="reaction ID" value="UER00003"/>
</dbReference>
<evidence type="ECO:0000313" key="11">
    <source>
        <dbReference type="EMBL" id="KKC34074.1"/>
    </source>
</evidence>
<dbReference type="InterPro" id="IPR003700">
    <property type="entry name" value="Pantoate_hydroxy_MeTrfase"/>
</dbReference>
<dbReference type="GO" id="GO:0032259">
    <property type="term" value="P:methylation"/>
    <property type="evidence" value="ECO:0007669"/>
    <property type="project" value="UniProtKB-KW"/>
</dbReference>
<evidence type="ECO:0000256" key="9">
    <source>
        <dbReference type="PIRSR" id="PIRSR000388-2"/>
    </source>
</evidence>
<dbReference type="GO" id="GO:0015940">
    <property type="term" value="P:pantothenate biosynthetic process"/>
    <property type="evidence" value="ECO:0007669"/>
    <property type="project" value="UniProtKB-UniRule"/>
</dbReference>
<feature type="binding site" evidence="7 10">
    <location>
        <position position="51"/>
    </location>
    <ligand>
        <name>Mg(2+)</name>
        <dbReference type="ChEBI" id="CHEBI:18420"/>
    </ligand>
</feature>
<dbReference type="SUPFAM" id="SSF51621">
    <property type="entry name" value="Phosphoenolpyruvate/pyruvate domain"/>
    <property type="match status" value="1"/>
</dbReference>
<dbReference type="InterPro" id="IPR040442">
    <property type="entry name" value="Pyrv_kinase-like_dom_sf"/>
</dbReference>
<dbReference type="Proteomes" id="UP000182258">
    <property type="component" value="Unassembled WGS sequence"/>
</dbReference>
<dbReference type="Gene3D" id="3.20.20.60">
    <property type="entry name" value="Phosphoenolpyruvate-binding domains"/>
    <property type="match status" value="1"/>
</dbReference>
<comment type="function">
    <text evidence="6 7">Catalyzes the reversible reaction in which hydroxymethyl group from 5,10-methylenetetrahydrofolate is transferred onto alpha-ketoisovalerate to form ketopantoate.</text>
</comment>
<name>A0A0F5Q1Z1_9HYPH</name>
<comment type="pathway">
    <text evidence="1 7">Cofactor biosynthesis; (R)-pantothenate biosynthesis; (R)-pantoate from 3-methyl-2-oxobutanoate: step 1/2.</text>
</comment>
<dbReference type="PIRSF" id="PIRSF000388">
    <property type="entry name" value="Pantoate_hydroxy_MeTrfase"/>
    <property type="match status" value="1"/>
</dbReference>
<feature type="binding site" evidence="7 9">
    <location>
        <begin position="51"/>
        <end position="52"/>
    </location>
    <ligand>
        <name>3-methyl-2-oxobutanoate</name>
        <dbReference type="ChEBI" id="CHEBI:11851"/>
    </ligand>
</feature>
<dbReference type="OrthoDB" id="9781789at2"/>
<dbReference type="GO" id="GO:0000287">
    <property type="term" value="F:magnesium ion binding"/>
    <property type="evidence" value="ECO:0007669"/>
    <property type="project" value="TreeGrafter"/>
</dbReference>
<comment type="subunit">
    <text evidence="3 7">Homodecamer; pentamer of dimers.</text>
</comment>
<dbReference type="EC" id="2.1.2.11" evidence="7"/>
<feature type="binding site" evidence="7 9">
    <location>
        <position position="90"/>
    </location>
    <ligand>
        <name>3-methyl-2-oxobutanoate</name>
        <dbReference type="ChEBI" id="CHEBI:11851"/>
    </ligand>
</feature>
<evidence type="ECO:0000256" key="1">
    <source>
        <dbReference type="ARBA" id="ARBA00005033"/>
    </source>
</evidence>
<dbReference type="CDD" id="cd06557">
    <property type="entry name" value="KPHMT-like"/>
    <property type="match status" value="1"/>
</dbReference>
<dbReference type="InterPro" id="IPR015813">
    <property type="entry name" value="Pyrv/PenolPyrv_kinase-like_dom"/>
</dbReference>
<comment type="catalytic activity">
    <reaction evidence="7">
        <text>(6R)-5,10-methylene-5,6,7,8-tetrahydrofolate + 3-methyl-2-oxobutanoate + H2O = 2-dehydropantoate + (6S)-5,6,7,8-tetrahydrofolate</text>
        <dbReference type="Rhea" id="RHEA:11824"/>
        <dbReference type="ChEBI" id="CHEBI:11561"/>
        <dbReference type="ChEBI" id="CHEBI:11851"/>
        <dbReference type="ChEBI" id="CHEBI:15377"/>
        <dbReference type="ChEBI" id="CHEBI:15636"/>
        <dbReference type="ChEBI" id="CHEBI:57453"/>
        <dbReference type="EC" id="2.1.2.11"/>
    </reaction>
</comment>
<feature type="binding site" evidence="7 10">
    <location>
        <position position="121"/>
    </location>
    <ligand>
        <name>Mg(2+)</name>
        <dbReference type="ChEBI" id="CHEBI:18420"/>
    </ligand>
</feature>
<evidence type="ECO:0000256" key="10">
    <source>
        <dbReference type="PIRSR" id="PIRSR000388-3"/>
    </source>
</evidence>
<organism evidence="12 14">
    <name type="scientific">Devosia psychrophila</name>
    <dbReference type="NCBI Taxonomy" id="728005"/>
    <lineage>
        <taxon>Bacteria</taxon>
        <taxon>Pseudomonadati</taxon>
        <taxon>Pseudomonadota</taxon>
        <taxon>Alphaproteobacteria</taxon>
        <taxon>Hyphomicrobiales</taxon>
        <taxon>Devosiaceae</taxon>
        <taxon>Devosia</taxon>
    </lineage>
</organism>
<keyword evidence="7 10" id="KW-0460">Magnesium</keyword>
<evidence type="ECO:0000256" key="6">
    <source>
        <dbReference type="ARBA" id="ARBA00056497"/>
    </source>
</evidence>
<feature type="active site" description="Proton acceptor" evidence="7 8">
    <location>
        <position position="188"/>
    </location>
</feature>
<evidence type="ECO:0000313" key="12">
    <source>
        <dbReference type="EMBL" id="SFD31084.1"/>
    </source>
</evidence>
<protein>
    <recommendedName>
        <fullName evidence="7">3-methyl-2-oxobutanoate hydroxymethyltransferase</fullName>
        <ecNumber evidence="7">2.1.2.11</ecNumber>
    </recommendedName>
    <alternativeName>
        <fullName evidence="7">Ketopantoate hydroxymethyltransferase</fullName>
        <shortName evidence="7">KPHMT</shortName>
    </alternativeName>
</protein>
<keyword evidence="7" id="KW-0963">Cytoplasm</keyword>
<dbReference type="Proteomes" id="UP000033519">
    <property type="component" value="Unassembled WGS sequence"/>
</dbReference>
<evidence type="ECO:0000256" key="7">
    <source>
        <dbReference type="HAMAP-Rule" id="MF_00156"/>
    </source>
</evidence>
<evidence type="ECO:0000256" key="4">
    <source>
        <dbReference type="ARBA" id="ARBA00022655"/>
    </source>
</evidence>
<comment type="cofactor">
    <cofactor evidence="7 10">
        <name>Mg(2+)</name>
        <dbReference type="ChEBI" id="CHEBI:18420"/>
    </cofactor>
    <text evidence="7 10">Binds 1 Mg(2+) ion per subunit.</text>
</comment>
<dbReference type="GO" id="GO:0005737">
    <property type="term" value="C:cytoplasm"/>
    <property type="evidence" value="ECO:0007669"/>
    <property type="project" value="UniProtKB-SubCell"/>
</dbReference>
<keyword evidence="5 7" id="KW-0808">Transferase</keyword>
<dbReference type="PATRIC" id="fig|728005.3.peg.3405"/>
<sequence>MSANRPQARLTIRNIQALRDGGERIAMLTAYDNVTAAVLDQAGIDIILVGDSLGNVVLGHPTTLSVTLDDMIRHGAAVHRGTARALIICDLPFGTATDPETALRSAITVLQQTGCQAVKIEGGAPAAPTITRLREQGIPVMAHIGLMPQAVHQLGGYYVHGKNAESAERLMETALALQHAGAFAIVLECIVPDLAAEITRRLTIPTIGIGSGAACSGQVLVVNDLIGLNIERPPSFVVPRADVAAVIREAACAYVAEVKNASGQSKETQVD</sequence>